<feature type="domain" description="AB hydrolase-1" evidence="3">
    <location>
        <begin position="70"/>
        <end position="335"/>
    </location>
</feature>
<evidence type="ECO:0000259" key="3">
    <source>
        <dbReference type="Pfam" id="PF12697"/>
    </source>
</evidence>
<dbReference type="InterPro" id="IPR029058">
    <property type="entry name" value="AB_hydrolase_fold"/>
</dbReference>
<dbReference type="EMBL" id="JAARLZ010000006">
    <property type="protein sequence ID" value="NII07387.1"/>
    <property type="molecule type" value="Genomic_DNA"/>
</dbReference>
<organism evidence="4 5">
    <name type="scientific">Luteibacter anthropi</name>
    <dbReference type="NCBI Taxonomy" id="564369"/>
    <lineage>
        <taxon>Bacteria</taxon>
        <taxon>Pseudomonadati</taxon>
        <taxon>Pseudomonadota</taxon>
        <taxon>Gammaproteobacteria</taxon>
        <taxon>Lysobacterales</taxon>
        <taxon>Rhodanobacteraceae</taxon>
        <taxon>Luteibacter</taxon>
    </lineage>
</organism>
<dbReference type="PANTHER" id="PTHR43798">
    <property type="entry name" value="MONOACYLGLYCEROL LIPASE"/>
    <property type="match status" value="1"/>
</dbReference>
<name>A0A7X5ZIZ6_9GAMM</name>
<reference evidence="4 5" key="1">
    <citation type="submission" date="2020-03" db="EMBL/GenBank/DDBJ databases">
        <authorList>
            <person name="Lai Q."/>
        </authorList>
    </citation>
    <scope>NUCLEOTIDE SEQUENCE [LARGE SCALE GENOMIC DNA]</scope>
    <source>
        <strain evidence="4 5">CCUG 25036</strain>
    </source>
</reference>
<dbReference type="RefSeq" id="WP_166949206.1">
    <property type="nucleotide sequence ID" value="NZ_JAARLZ010000006.1"/>
</dbReference>
<dbReference type="Proteomes" id="UP000490980">
    <property type="component" value="Unassembled WGS sequence"/>
</dbReference>
<sequence>MQIRNRTCGLVALFIVSSTSIAAQDAPMTKPHVIDDSRYTQAQQRIQIEPGRSLNLFCTGSGSPTVIFDAGLGDETSTWGLVQPEISRLTRTCSYDRAGIGFSDPATRPSTSANIVDDLHKLLARADVRGPYVLVGHSYGGLNMLLFASRYPSDVVGMVSVDPANELQATAMRQAFRNYDKDVLAPFIAQHEACIKQAETGFDKESELYRKCIGKTDPSMSSAINAVHDIQHARPAYQKAVTSELKSVRGGASEDQVRAAHRTFGDMPIIVLTRTMGNDANIPLGPNETKESRDTLRRNWIDMHEELASRSTRGQNRNIANTGHYIQLDQPGAVITAIKDVLRQASSDIDLDGHLSAPVRIPRRSIR</sequence>
<proteinExistence type="predicted"/>
<evidence type="ECO:0000256" key="2">
    <source>
        <dbReference type="SAM" id="SignalP"/>
    </source>
</evidence>
<dbReference type="InterPro" id="IPR000073">
    <property type="entry name" value="AB_hydrolase_1"/>
</dbReference>
<evidence type="ECO:0000313" key="4">
    <source>
        <dbReference type="EMBL" id="NII07387.1"/>
    </source>
</evidence>
<evidence type="ECO:0000313" key="5">
    <source>
        <dbReference type="Proteomes" id="UP000490980"/>
    </source>
</evidence>
<feature type="signal peptide" evidence="2">
    <location>
        <begin position="1"/>
        <end position="22"/>
    </location>
</feature>
<keyword evidence="1 4" id="KW-0378">Hydrolase</keyword>
<dbReference type="AlphaFoldDB" id="A0A7X5ZIZ6"/>
<protein>
    <submittedName>
        <fullName evidence="4">Alpha/beta hydrolase</fullName>
    </submittedName>
</protein>
<dbReference type="SUPFAM" id="SSF53474">
    <property type="entry name" value="alpha/beta-Hydrolases"/>
    <property type="match status" value="1"/>
</dbReference>
<dbReference type="Gene3D" id="3.40.50.1820">
    <property type="entry name" value="alpha/beta hydrolase"/>
    <property type="match status" value="1"/>
</dbReference>
<comment type="caution">
    <text evidence="4">The sequence shown here is derived from an EMBL/GenBank/DDBJ whole genome shotgun (WGS) entry which is preliminary data.</text>
</comment>
<gene>
    <name evidence="4" type="ORF">HBF25_13435</name>
</gene>
<accession>A0A7X5ZIZ6</accession>
<keyword evidence="5" id="KW-1185">Reference proteome</keyword>
<keyword evidence="2" id="KW-0732">Signal</keyword>
<feature type="chain" id="PRO_5030786607" evidence="2">
    <location>
        <begin position="23"/>
        <end position="367"/>
    </location>
</feature>
<dbReference type="Pfam" id="PF12697">
    <property type="entry name" value="Abhydrolase_6"/>
    <property type="match status" value="1"/>
</dbReference>
<evidence type="ECO:0000256" key="1">
    <source>
        <dbReference type="ARBA" id="ARBA00022801"/>
    </source>
</evidence>
<dbReference type="InterPro" id="IPR050266">
    <property type="entry name" value="AB_hydrolase_sf"/>
</dbReference>
<dbReference type="GO" id="GO:0016787">
    <property type="term" value="F:hydrolase activity"/>
    <property type="evidence" value="ECO:0007669"/>
    <property type="project" value="UniProtKB-KW"/>
</dbReference>
<dbReference type="PANTHER" id="PTHR43798:SF31">
    <property type="entry name" value="AB HYDROLASE SUPERFAMILY PROTEIN YCLE"/>
    <property type="match status" value="1"/>
</dbReference>
<dbReference type="GO" id="GO:0016020">
    <property type="term" value="C:membrane"/>
    <property type="evidence" value="ECO:0007669"/>
    <property type="project" value="TreeGrafter"/>
</dbReference>